<feature type="transmembrane region" description="Helical" evidence="9">
    <location>
        <begin position="169"/>
        <end position="186"/>
    </location>
</feature>
<evidence type="ECO:0000256" key="8">
    <source>
        <dbReference type="ARBA" id="ARBA00023136"/>
    </source>
</evidence>
<evidence type="ECO:0000256" key="3">
    <source>
        <dbReference type="ARBA" id="ARBA00022448"/>
    </source>
</evidence>
<name>A0AAW1LIT1_SAPOF</name>
<dbReference type="PANTHER" id="PTHR10791:SF236">
    <property type="entry name" value="BIDIRECTIONAL SUGAR TRANSPORTER SWEET8"/>
    <property type="match status" value="1"/>
</dbReference>
<dbReference type="Gene3D" id="1.20.1280.290">
    <property type="match status" value="2"/>
</dbReference>
<dbReference type="GO" id="GO:0005886">
    <property type="term" value="C:plasma membrane"/>
    <property type="evidence" value="ECO:0007669"/>
    <property type="project" value="UniProtKB-SubCell"/>
</dbReference>
<dbReference type="InterPro" id="IPR047664">
    <property type="entry name" value="SWEET"/>
</dbReference>
<evidence type="ECO:0000313" key="12">
    <source>
        <dbReference type="Proteomes" id="UP001443914"/>
    </source>
</evidence>
<dbReference type="PANTHER" id="PTHR10791">
    <property type="entry name" value="RAG1-ACTIVATING PROTEIN 1"/>
    <property type="match status" value="1"/>
</dbReference>
<feature type="transmembrane region" description="Helical" evidence="9">
    <location>
        <begin position="6"/>
        <end position="24"/>
    </location>
</feature>
<dbReference type="InterPro" id="IPR004316">
    <property type="entry name" value="SWEET_rpt"/>
</dbReference>
<dbReference type="GO" id="GO:0051260">
    <property type="term" value="P:protein homooligomerization"/>
    <property type="evidence" value="ECO:0007669"/>
    <property type="project" value="UniProtKB-ARBA"/>
</dbReference>
<sequence length="240" mass="26674">MVNPDLIRNILGIIGNVTSFLLFLSPAPTIWRIWKNKSVEEFKFHTIVAGIMNCVMWVFYSMPFVHPHSILVTTINSLGLAMYIGFNMVYLMYADNHKRKSMALYYIAELMFLAALACTTMLAFHSHTARSNFVGVFCDVFGIILYGSPLTVMLKVIKTKSVEFMPPSVSLAGFLNGVVWSAYACIRFDPYILIGNGVGGLLGLIQLILYACYYGSTPKKPKDASKPPPQFQQSTGPCAV</sequence>
<keyword evidence="6" id="KW-0677">Repeat</keyword>
<evidence type="ECO:0000256" key="9">
    <source>
        <dbReference type="RuleBase" id="RU910715"/>
    </source>
</evidence>
<evidence type="ECO:0000256" key="7">
    <source>
        <dbReference type="ARBA" id="ARBA00022989"/>
    </source>
</evidence>
<dbReference type="Pfam" id="PF03083">
    <property type="entry name" value="MtN3_slv"/>
    <property type="match status" value="2"/>
</dbReference>
<evidence type="ECO:0000256" key="10">
    <source>
        <dbReference type="SAM" id="MobiDB-lite"/>
    </source>
</evidence>
<evidence type="ECO:0000256" key="1">
    <source>
        <dbReference type="ARBA" id="ARBA00004127"/>
    </source>
</evidence>
<feature type="compositionally biased region" description="Polar residues" evidence="10">
    <location>
        <begin position="231"/>
        <end position="240"/>
    </location>
</feature>
<evidence type="ECO:0000313" key="11">
    <source>
        <dbReference type="EMBL" id="KAK9734994.1"/>
    </source>
</evidence>
<accession>A0AAW1LIT1</accession>
<dbReference type="GO" id="GO:0051119">
    <property type="term" value="F:sugar transmembrane transporter activity"/>
    <property type="evidence" value="ECO:0007669"/>
    <property type="project" value="InterPro"/>
</dbReference>
<protein>
    <recommendedName>
        <fullName evidence="9">Bidirectional sugar transporter SWEET</fullName>
    </recommendedName>
</protein>
<dbReference type="FunFam" id="1.20.1280.290:FF:000001">
    <property type="entry name" value="Bidirectional sugar transporter SWEET"/>
    <property type="match status" value="1"/>
</dbReference>
<comment type="caution">
    <text evidence="11">The sequence shown here is derived from an EMBL/GenBank/DDBJ whole genome shotgun (WGS) entry which is preliminary data.</text>
</comment>
<keyword evidence="12" id="KW-1185">Reference proteome</keyword>
<dbReference type="EMBL" id="JBDFQZ010000004">
    <property type="protein sequence ID" value="KAK9734994.1"/>
    <property type="molecule type" value="Genomic_DNA"/>
</dbReference>
<proteinExistence type="inferred from homology"/>
<dbReference type="Proteomes" id="UP001443914">
    <property type="component" value="Unassembled WGS sequence"/>
</dbReference>
<evidence type="ECO:0000256" key="5">
    <source>
        <dbReference type="ARBA" id="ARBA00022692"/>
    </source>
</evidence>
<organism evidence="11 12">
    <name type="scientific">Saponaria officinalis</name>
    <name type="common">Common soapwort</name>
    <name type="synonym">Lychnis saponaria</name>
    <dbReference type="NCBI Taxonomy" id="3572"/>
    <lineage>
        <taxon>Eukaryota</taxon>
        <taxon>Viridiplantae</taxon>
        <taxon>Streptophyta</taxon>
        <taxon>Embryophyta</taxon>
        <taxon>Tracheophyta</taxon>
        <taxon>Spermatophyta</taxon>
        <taxon>Magnoliopsida</taxon>
        <taxon>eudicotyledons</taxon>
        <taxon>Gunneridae</taxon>
        <taxon>Pentapetalae</taxon>
        <taxon>Caryophyllales</taxon>
        <taxon>Caryophyllaceae</taxon>
        <taxon>Caryophylleae</taxon>
        <taxon>Saponaria</taxon>
    </lineage>
</organism>
<dbReference type="AlphaFoldDB" id="A0AAW1LIT1"/>
<reference evidence="11" key="1">
    <citation type="submission" date="2024-03" db="EMBL/GenBank/DDBJ databases">
        <title>WGS assembly of Saponaria officinalis var. Norfolk2.</title>
        <authorList>
            <person name="Jenkins J."/>
            <person name="Shu S."/>
            <person name="Grimwood J."/>
            <person name="Barry K."/>
            <person name="Goodstein D."/>
            <person name="Schmutz J."/>
            <person name="Leebens-Mack J."/>
            <person name="Osbourn A."/>
        </authorList>
    </citation>
    <scope>NUCLEOTIDE SEQUENCE [LARGE SCALE GENOMIC DNA]</scope>
    <source>
        <strain evidence="11">JIC</strain>
    </source>
</reference>
<evidence type="ECO:0000256" key="2">
    <source>
        <dbReference type="ARBA" id="ARBA00007809"/>
    </source>
</evidence>
<feature type="transmembrane region" description="Helical" evidence="9">
    <location>
        <begin position="68"/>
        <end position="91"/>
    </location>
</feature>
<evidence type="ECO:0000256" key="6">
    <source>
        <dbReference type="ARBA" id="ARBA00022737"/>
    </source>
</evidence>
<feature type="region of interest" description="Disordered" evidence="10">
    <location>
        <begin position="220"/>
        <end position="240"/>
    </location>
</feature>
<keyword evidence="3 9" id="KW-0813">Transport</keyword>
<dbReference type="GO" id="GO:0012505">
    <property type="term" value="C:endomembrane system"/>
    <property type="evidence" value="ECO:0007669"/>
    <property type="project" value="UniProtKB-SubCell"/>
</dbReference>
<dbReference type="FunFam" id="1.20.1280.290:FF:000002">
    <property type="entry name" value="Bidirectional sugar transporter SWEET"/>
    <property type="match status" value="1"/>
</dbReference>
<feature type="transmembrane region" description="Helical" evidence="9">
    <location>
        <begin position="192"/>
        <end position="213"/>
    </location>
</feature>
<keyword evidence="8 9" id="KW-0472">Membrane</keyword>
<comment type="similarity">
    <text evidence="2 9">Belongs to the SWEET sugar transporter family.</text>
</comment>
<keyword evidence="4 9" id="KW-0762">Sugar transport</keyword>
<gene>
    <name evidence="11" type="ORF">RND81_04G176200</name>
</gene>
<feature type="transmembrane region" description="Helical" evidence="9">
    <location>
        <begin position="133"/>
        <end position="157"/>
    </location>
</feature>
<feature type="transmembrane region" description="Helical" evidence="9">
    <location>
        <begin position="103"/>
        <end position="127"/>
    </location>
</feature>
<evidence type="ECO:0000256" key="4">
    <source>
        <dbReference type="ARBA" id="ARBA00022597"/>
    </source>
</evidence>
<comment type="function">
    <text evidence="9">Mediates both low-affinity uptake and efflux of sugar across the membrane.</text>
</comment>
<keyword evidence="5 9" id="KW-0812">Transmembrane</keyword>
<feature type="transmembrane region" description="Helical" evidence="9">
    <location>
        <begin position="44"/>
        <end position="62"/>
    </location>
</feature>
<keyword evidence="7 9" id="KW-1133">Transmembrane helix</keyword>
<comment type="subcellular location">
    <subcellularLocation>
        <location evidence="9">Cell membrane</location>
        <topology evidence="9">Multi-pass membrane protein</topology>
    </subcellularLocation>
    <subcellularLocation>
        <location evidence="1">Endomembrane system</location>
        <topology evidence="1">Multi-pass membrane protein</topology>
    </subcellularLocation>
</comment>